<feature type="transmembrane region" description="Helical" evidence="7">
    <location>
        <begin position="262"/>
        <end position="285"/>
    </location>
</feature>
<feature type="transmembrane region" description="Helical" evidence="7">
    <location>
        <begin position="221"/>
        <end position="242"/>
    </location>
</feature>
<dbReference type="InterPro" id="IPR055348">
    <property type="entry name" value="DctQ"/>
</dbReference>
<keyword evidence="7" id="KW-0997">Cell inner membrane</keyword>
<dbReference type="GO" id="GO:0005886">
    <property type="term" value="C:plasma membrane"/>
    <property type="evidence" value="ECO:0007669"/>
    <property type="project" value="UniProtKB-SubCell"/>
</dbReference>
<keyword evidence="10" id="KW-1185">Reference proteome</keyword>
<evidence type="ECO:0000256" key="7">
    <source>
        <dbReference type="RuleBase" id="RU369079"/>
    </source>
</evidence>
<evidence type="ECO:0000256" key="4">
    <source>
        <dbReference type="ARBA" id="ARBA00022692"/>
    </source>
</evidence>
<dbReference type="AlphaFoldDB" id="A0A2S5JHB3"/>
<evidence type="ECO:0000313" key="9">
    <source>
        <dbReference type="EMBL" id="PPB80906.1"/>
    </source>
</evidence>
<keyword evidence="4 7" id="KW-0812">Transmembrane</keyword>
<protein>
    <recommendedName>
        <fullName evidence="7">TRAP transporter small permease protein</fullName>
    </recommendedName>
</protein>
<sequence length="293" mass="31781">MRAPVQFRPRMKAQTRALRTLEPLAFRPLDGAVADVWSVQGATGGGGHYIAPDPRIVVFLDDDPPPLALHAGSPAADPVRARAFFMPAGIPLWSRMERAGRMTHLDVHLDCAALQRRLEAGRVRADLTRPRMLEASATLVTLGRLAATEIRAPRSGAMLLVTVASVTRRTLLGAPVPGDFELVEIGSAIAIFCFLPWAQASGANVVVDFFTQRAGARLTHLLEAIGDLLYLLIAALLLWRMLDGAAEMREYGEQTMVLRIPLWWSFPVILPAMALLVATCAATMAGHVRKALA</sequence>
<dbReference type="RefSeq" id="WP_245873120.1">
    <property type="nucleotide sequence ID" value="NZ_PRDS01000004.1"/>
</dbReference>
<comment type="similarity">
    <text evidence="7">Belongs to the TRAP transporter small permease family.</text>
</comment>
<organism evidence="9 10">
    <name type="scientific">Albidovulum inexpectatum</name>
    <dbReference type="NCBI Taxonomy" id="196587"/>
    <lineage>
        <taxon>Bacteria</taxon>
        <taxon>Pseudomonadati</taxon>
        <taxon>Pseudomonadota</taxon>
        <taxon>Alphaproteobacteria</taxon>
        <taxon>Rhodobacterales</taxon>
        <taxon>Paracoccaceae</taxon>
        <taxon>Albidovulum</taxon>
    </lineage>
</organism>
<dbReference type="GO" id="GO:0022857">
    <property type="term" value="F:transmembrane transporter activity"/>
    <property type="evidence" value="ECO:0007669"/>
    <property type="project" value="UniProtKB-UniRule"/>
</dbReference>
<dbReference type="EMBL" id="PRDS01000004">
    <property type="protein sequence ID" value="PPB80906.1"/>
    <property type="molecule type" value="Genomic_DNA"/>
</dbReference>
<reference evidence="9 10" key="1">
    <citation type="submission" date="2018-01" db="EMBL/GenBank/DDBJ databases">
        <title>Genomic Encyclopedia of Archaeal and Bacterial Type Strains, Phase II (KMG-II): from individual species to whole genera.</title>
        <authorList>
            <person name="Goeker M."/>
        </authorList>
    </citation>
    <scope>NUCLEOTIDE SEQUENCE [LARGE SCALE GENOMIC DNA]</scope>
    <source>
        <strain evidence="9 10">DSM 12048</strain>
    </source>
</reference>
<evidence type="ECO:0000256" key="2">
    <source>
        <dbReference type="ARBA" id="ARBA00022448"/>
    </source>
</evidence>
<accession>A0A2S5JHB3</accession>
<comment type="function">
    <text evidence="7">Part of the tripartite ATP-independent periplasmic (TRAP) transport system.</text>
</comment>
<keyword evidence="5 7" id="KW-1133">Transmembrane helix</keyword>
<evidence type="ECO:0000256" key="6">
    <source>
        <dbReference type="ARBA" id="ARBA00023136"/>
    </source>
</evidence>
<gene>
    <name evidence="9" type="ORF">LV82_01639</name>
</gene>
<keyword evidence="6 7" id="KW-0472">Membrane</keyword>
<evidence type="ECO:0000313" key="10">
    <source>
        <dbReference type="Proteomes" id="UP000239736"/>
    </source>
</evidence>
<comment type="subunit">
    <text evidence="7">The complex comprises the extracytoplasmic solute receptor protein and the two transmembrane proteins.</text>
</comment>
<evidence type="ECO:0000256" key="1">
    <source>
        <dbReference type="ARBA" id="ARBA00004651"/>
    </source>
</evidence>
<keyword evidence="3" id="KW-1003">Cell membrane</keyword>
<evidence type="ECO:0000259" key="8">
    <source>
        <dbReference type="Pfam" id="PF04290"/>
    </source>
</evidence>
<evidence type="ECO:0000256" key="5">
    <source>
        <dbReference type="ARBA" id="ARBA00022989"/>
    </source>
</evidence>
<keyword evidence="2 7" id="KW-0813">Transport</keyword>
<name>A0A2S5JHB3_9RHOB</name>
<dbReference type="Pfam" id="PF04290">
    <property type="entry name" value="DctQ"/>
    <property type="match status" value="1"/>
</dbReference>
<comment type="caution">
    <text evidence="9">The sequence shown here is derived from an EMBL/GenBank/DDBJ whole genome shotgun (WGS) entry which is preliminary data.</text>
</comment>
<comment type="subcellular location">
    <subcellularLocation>
        <location evidence="7">Cell inner membrane</location>
        <topology evidence="7">Multi-pass membrane protein</topology>
    </subcellularLocation>
    <subcellularLocation>
        <location evidence="1">Cell membrane</location>
        <topology evidence="1">Multi-pass membrane protein</topology>
    </subcellularLocation>
</comment>
<proteinExistence type="inferred from homology"/>
<dbReference type="Proteomes" id="UP000239736">
    <property type="component" value="Unassembled WGS sequence"/>
</dbReference>
<feature type="domain" description="Tripartite ATP-independent periplasmic transporters DctQ component" evidence="8">
    <location>
        <begin position="158"/>
        <end position="289"/>
    </location>
</feature>
<comment type="caution">
    <text evidence="7">Lacks conserved residue(s) required for the propagation of feature annotation.</text>
</comment>
<evidence type="ECO:0000256" key="3">
    <source>
        <dbReference type="ARBA" id="ARBA00022475"/>
    </source>
</evidence>